<dbReference type="InterPro" id="IPR006869">
    <property type="entry name" value="DUF547"/>
</dbReference>
<accession>A0A2Z4FGN0</accession>
<sequence length="283" mass="31310">MRIFAGVVLALVLIAGGAYVLPSTSLVRFLAPKVDLGDAQVLKDVRHKPEKSAIFDHSGFAQLLAEHVDSAAGRVDYAGLKKDQKKLDAYLEKLGAVDLKTLGADEKLALLINAYNAYTLQLILENYPGVKSIKDLKSPWKSKRYKVGGHTLSLDDIEHGLIRPVYKDSRIHFAVNCASIGCPPLQAFAFEGEKIDAQLDLAARKTLQDTRYVRIEGDKLKISVLLNWYGDDFIGEDYSPRSKTLAAYVARFGTPEVRAFVEKHQGAPSVGFIDYDWSLNDVK</sequence>
<keyword evidence="2" id="KW-1185">Reference proteome</keyword>
<evidence type="ECO:0000313" key="1">
    <source>
        <dbReference type="EMBL" id="AWV88050.1"/>
    </source>
</evidence>
<dbReference type="AlphaFoldDB" id="A0A2Z4FGN0"/>
<dbReference type="OrthoDB" id="526867at2"/>
<organism evidence="1 2">
    <name type="scientific">Bradymonas sediminis</name>
    <dbReference type="NCBI Taxonomy" id="1548548"/>
    <lineage>
        <taxon>Bacteria</taxon>
        <taxon>Deltaproteobacteria</taxon>
        <taxon>Bradymonadales</taxon>
        <taxon>Bradymonadaceae</taxon>
        <taxon>Bradymonas</taxon>
    </lineage>
</organism>
<dbReference type="RefSeq" id="WP_111331448.1">
    <property type="nucleotide sequence ID" value="NZ_CP030032.1"/>
</dbReference>
<reference evidence="1 2" key="1">
    <citation type="submission" date="2018-06" db="EMBL/GenBank/DDBJ databases">
        <title>Lujinxingia sediminis gen. nov. sp. nov., a new facultative anaerobic member of the class Deltaproteobacteria, and proposal of Lujinxingaceae fam. nov.</title>
        <authorList>
            <person name="Guo L.-Y."/>
            <person name="Li C.-M."/>
            <person name="Wang S."/>
            <person name="Du Z.-J."/>
        </authorList>
    </citation>
    <scope>NUCLEOTIDE SEQUENCE [LARGE SCALE GENOMIC DNA]</scope>
    <source>
        <strain evidence="1 2">FA350</strain>
    </source>
</reference>
<protein>
    <submittedName>
        <fullName evidence="1">DUF547 domain-containing protein</fullName>
    </submittedName>
</protein>
<name>A0A2Z4FGN0_9DELT</name>
<dbReference type="Proteomes" id="UP000249799">
    <property type="component" value="Chromosome"/>
</dbReference>
<gene>
    <name evidence="1" type="ORF">DN745_01355</name>
</gene>
<dbReference type="PANTHER" id="PTHR46361:SF3">
    <property type="entry name" value="ELECTRON CARRIER_ PROTEIN DISULFIDE OXIDOREDUCTASE"/>
    <property type="match status" value="1"/>
</dbReference>
<dbReference type="PANTHER" id="PTHR46361">
    <property type="entry name" value="ELECTRON CARRIER/ PROTEIN DISULFIDE OXIDOREDUCTASE"/>
    <property type="match status" value="1"/>
</dbReference>
<proteinExistence type="predicted"/>
<dbReference type="KEGG" id="bsed:DN745_01355"/>
<dbReference type="EMBL" id="CP030032">
    <property type="protein sequence ID" value="AWV88050.1"/>
    <property type="molecule type" value="Genomic_DNA"/>
</dbReference>
<dbReference type="Pfam" id="PF04784">
    <property type="entry name" value="DUF547"/>
    <property type="match status" value="1"/>
</dbReference>
<evidence type="ECO:0000313" key="2">
    <source>
        <dbReference type="Proteomes" id="UP000249799"/>
    </source>
</evidence>